<dbReference type="InterPro" id="IPR012338">
    <property type="entry name" value="Beta-lactam/transpept-like"/>
</dbReference>
<dbReference type="Pfam" id="PF00144">
    <property type="entry name" value="Beta-lactamase"/>
    <property type="match status" value="1"/>
</dbReference>
<proteinExistence type="predicted"/>
<protein>
    <recommendedName>
        <fullName evidence="5">D-alanyl-D-alanine carboxypeptidase</fullName>
    </recommendedName>
</protein>
<dbReference type="PANTHER" id="PTHR46825">
    <property type="entry name" value="D-ALANYL-D-ALANINE-CARBOXYPEPTIDASE/ENDOPEPTIDASE AMPH"/>
    <property type="match status" value="1"/>
</dbReference>
<evidence type="ECO:0000259" key="2">
    <source>
        <dbReference type="Pfam" id="PF13349"/>
    </source>
</evidence>
<comment type="caution">
    <text evidence="3">The sequence shown here is derived from an EMBL/GenBank/DDBJ whole genome shotgun (WGS) entry which is preliminary data.</text>
</comment>
<dbReference type="Gene3D" id="3.40.710.10">
    <property type="entry name" value="DD-peptidase/beta-lactamase superfamily"/>
    <property type="match status" value="1"/>
</dbReference>
<feature type="domain" description="DUF4097" evidence="2">
    <location>
        <begin position="20"/>
        <end position="224"/>
    </location>
</feature>
<evidence type="ECO:0000313" key="3">
    <source>
        <dbReference type="EMBL" id="GAA1575241.1"/>
    </source>
</evidence>
<dbReference type="InterPro" id="IPR050491">
    <property type="entry name" value="AmpC-like"/>
</dbReference>
<evidence type="ECO:0000313" key="4">
    <source>
        <dbReference type="Proteomes" id="UP001501470"/>
    </source>
</evidence>
<feature type="domain" description="Beta-lactamase-related" evidence="1">
    <location>
        <begin position="238"/>
        <end position="550"/>
    </location>
</feature>
<dbReference type="InterPro" id="IPR001466">
    <property type="entry name" value="Beta-lactam-related"/>
</dbReference>
<organism evidence="3 4">
    <name type="scientific">Dactylosporangium maewongense</name>
    <dbReference type="NCBI Taxonomy" id="634393"/>
    <lineage>
        <taxon>Bacteria</taxon>
        <taxon>Bacillati</taxon>
        <taxon>Actinomycetota</taxon>
        <taxon>Actinomycetes</taxon>
        <taxon>Micromonosporales</taxon>
        <taxon>Micromonosporaceae</taxon>
        <taxon>Dactylosporangium</taxon>
    </lineage>
</organism>
<gene>
    <name evidence="3" type="ORF">GCM10009827_116360</name>
</gene>
<dbReference type="Pfam" id="PF13349">
    <property type="entry name" value="DUF4097"/>
    <property type="match status" value="1"/>
</dbReference>
<name>A0ABN3KD27_9ACTN</name>
<dbReference type="RefSeq" id="WP_344515298.1">
    <property type="nucleotide sequence ID" value="NZ_BAAAQD010000054.1"/>
</dbReference>
<accession>A0ABN3KD27</accession>
<dbReference type="InterPro" id="IPR025164">
    <property type="entry name" value="Toastrack_DUF4097"/>
</dbReference>
<dbReference type="Proteomes" id="UP001501470">
    <property type="component" value="Unassembled WGS sequence"/>
</dbReference>
<evidence type="ECO:0000259" key="1">
    <source>
        <dbReference type="Pfam" id="PF00144"/>
    </source>
</evidence>
<dbReference type="PANTHER" id="PTHR46825:SF7">
    <property type="entry name" value="D-ALANYL-D-ALANINE CARBOXYPEPTIDASE"/>
    <property type="match status" value="1"/>
</dbReference>
<dbReference type="SUPFAM" id="SSF56601">
    <property type="entry name" value="beta-lactamase/transpeptidase-like"/>
    <property type="match status" value="1"/>
</dbReference>
<evidence type="ECO:0008006" key="5">
    <source>
        <dbReference type="Google" id="ProtNLM"/>
    </source>
</evidence>
<sequence>MQKFDTPAPIAAVLDIPAGRVRVVAADRADTTVEVLPAEASKSRDVKAAEQTTVAYSDGVLRVGTATQNQVLGPSGSVELTVRLPTGSRIEAKAAAAEFRAVGRLGDVIFDGAHGAVELDEAASVRLVAHAGDISVGRLGGPAEISTQKGDIRITEAVRGTVVLRTQHGAISVGAAHGVSASLDAGTSSGRIRNTLRNSEGAAAQLNIRATTEYGDITAHNLPADDVAGGQDRPELQQILEAFVDAGFGSAEMHIHDERGDWAGRAGVSKLGETAETPANGQVWAGSVLKTFTATVVLQLVGEGKLGLDDPVADHLPELGLDERITVRMLLQHTSGLYNYTGEPDPDGTFVMGLPSQGKEWVDNRFHTYRPEELVRFALAKPVRFEPGTDQSYANTNYALALLLIEKVTGCSYADQAQRRILGPLDLSDTVVSATSPDLPGPHAHGYYRYQDAGEWKVADVSRQNPSLLAGAGDLISTAGDLRTFITALLGGKLLPAPLLAEMLTPHGKFGLGLGLWVQDLGPGNGTIVHHNGGAPGGYGALMISRPDGSKTLTASLTIRDIDPAAVFPKALAGLIEAVFCDRQARQAQPTD</sequence>
<reference evidence="3 4" key="1">
    <citation type="journal article" date="2019" name="Int. J. Syst. Evol. Microbiol.">
        <title>The Global Catalogue of Microorganisms (GCM) 10K type strain sequencing project: providing services to taxonomists for standard genome sequencing and annotation.</title>
        <authorList>
            <consortium name="The Broad Institute Genomics Platform"/>
            <consortium name="The Broad Institute Genome Sequencing Center for Infectious Disease"/>
            <person name="Wu L."/>
            <person name="Ma J."/>
        </authorList>
    </citation>
    <scope>NUCLEOTIDE SEQUENCE [LARGE SCALE GENOMIC DNA]</scope>
    <source>
        <strain evidence="3 4">JCM 15933</strain>
    </source>
</reference>
<dbReference type="EMBL" id="BAAAQD010000054">
    <property type="protein sequence ID" value="GAA1575241.1"/>
    <property type="molecule type" value="Genomic_DNA"/>
</dbReference>
<keyword evidence="4" id="KW-1185">Reference proteome</keyword>